<comment type="caution">
    <text evidence="1">The sequence shown here is derived from an EMBL/GenBank/DDBJ whole genome shotgun (WGS) entry which is preliminary data.</text>
</comment>
<gene>
    <name evidence="1" type="ORF">RSSM_04022</name>
</gene>
<keyword evidence="2" id="KW-1185">Reference proteome</keyword>
<dbReference type="Proteomes" id="UP000011885">
    <property type="component" value="Unassembled WGS sequence"/>
</dbReference>
<name>M5U9M2_9BACT</name>
<protein>
    <submittedName>
        <fullName evidence="1">Uncharacterized protein</fullName>
    </submittedName>
</protein>
<evidence type="ECO:0000313" key="1">
    <source>
        <dbReference type="EMBL" id="EMI54551.1"/>
    </source>
</evidence>
<reference evidence="1 2" key="1">
    <citation type="journal article" date="2013" name="Mar. Genomics">
        <title>Expression of sulfatases in Rhodopirellula baltica and the diversity of sulfatases in the genus Rhodopirellula.</title>
        <authorList>
            <person name="Wegner C.E."/>
            <person name="Richter-Heitmann T."/>
            <person name="Klindworth A."/>
            <person name="Klockow C."/>
            <person name="Richter M."/>
            <person name="Achstetter T."/>
            <person name="Glockner F.O."/>
            <person name="Harder J."/>
        </authorList>
    </citation>
    <scope>NUCLEOTIDE SEQUENCE [LARGE SCALE GENOMIC DNA]</scope>
    <source>
        <strain evidence="1 2">SM41</strain>
    </source>
</reference>
<sequence length="40" mass="4452">MVRFLNGTKPGATVDMITPVSVLQQRSRFDSSHFVNSAKE</sequence>
<accession>M5U9M2</accession>
<evidence type="ECO:0000313" key="2">
    <source>
        <dbReference type="Proteomes" id="UP000011885"/>
    </source>
</evidence>
<proteinExistence type="predicted"/>
<dbReference type="EMBL" id="ANOH01000274">
    <property type="protein sequence ID" value="EMI54551.1"/>
    <property type="molecule type" value="Genomic_DNA"/>
</dbReference>
<organism evidence="1 2">
    <name type="scientific">Rhodopirellula sallentina SM41</name>
    <dbReference type="NCBI Taxonomy" id="1263870"/>
    <lineage>
        <taxon>Bacteria</taxon>
        <taxon>Pseudomonadati</taxon>
        <taxon>Planctomycetota</taxon>
        <taxon>Planctomycetia</taxon>
        <taxon>Pirellulales</taxon>
        <taxon>Pirellulaceae</taxon>
        <taxon>Rhodopirellula</taxon>
    </lineage>
</organism>
<dbReference type="AlphaFoldDB" id="M5U9M2"/>